<dbReference type="PANTHER" id="PTHR12904">
    <property type="match status" value="1"/>
</dbReference>
<accession>A0ABU1EL22</accession>
<proteinExistence type="predicted"/>
<dbReference type="PANTHER" id="PTHR12904:SF23">
    <property type="entry name" value="PROTEIN ZER-1 HOMOLOG"/>
    <property type="match status" value="1"/>
</dbReference>
<keyword evidence="2" id="KW-1185">Reference proteome</keyword>
<dbReference type="Proteomes" id="UP001257234">
    <property type="component" value="Unassembled WGS sequence"/>
</dbReference>
<dbReference type="Pfam" id="PF23952">
    <property type="entry name" value="LRR_EndoS"/>
    <property type="match status" value="1"/>
</dbReference>
<comment type="caution">
    <text evidence="1">The sequence shown here is derived from an EMBL/GenBank/DDBJ whole genome shotgun (WGS) entry which is preliminary data.</text>
</comment>
<evidence type="ECO:0000313" key="1">
    <source>
        <dbReference type="EMBL" id="MDR5589076.1"/>
    </source>
</evidence>
<reference evidence="2" key="1">
    <citation type="submission" date="2023-07" db="EMBL/GenBank/DDBJ databases">
        <title>Christiangramia sp. SM2212., a novel bacterium of the family Flavobacteriaceae isolated from the sea sediment.</title>
        <authorList>
            <person name="Wang J."/>
            <person name="Zhang X."/>
        </authorList>
    </citation>
    <scope>NUCLEOTIDE SEQUENCE [LARGE SCALE GENOMIC DNA]</scope>
    <source>
        <strain evidence="2">SM2212</strain>
    </source>
</reference>
<dbReference type="InterPro" id="IPR032675">
    <property type="entry name" value="LRR_dom_sf"/>
</dbReference>
<dbReference type="Gene3D" id="3.80.10.10">
    <property type="entry name" value="Ribonuclease Inhibitor"/>
    <property type="match status" value="1"/>
</dbReference>
<evidence type="ECO:0000313" key="2">
    <source>
        <dbReference type="Proteomes" id="UP001257234"/>
    </source>
</evidence>
<protein>
    <recommendedName>
        <fullName evidence="3">Leucine-rich repeat domain-containing protein</fullName>
    </recommendedName>
</protein>
<dbReference type="RefSeq" id="WP_309559978.1">
    <property type="nucleotide sequence ID" value="NZ_JAVJIU010000001.1"/>
</dbReference>
<sequence length="318" mass="36399">MSKLFKISWIFLTVILICQSCSTESDELISYDAKGENAAGGFIEIPDANFRNTLLNSNCVDSDADGVADSDVDLNDDGKIDKKEANAVEHLILRFDYGLPLTFVDLTGIENFRNLKSLDLSGTSNDFYHDTATNTENLTYDFTGLRKLEYLKMYLLATEYFDLIDLSGLTKLQEVDLSGNRPMDYYSERDKFININLEGCTSLKKLKYQNSWLKVDFCQVPSLEVLDMFYLEGGEPDVFDFHCLTNLKYLNIAENMVDALILKNNSLLDEFVYYSYTEEKEWFYPSPNYICIDDDPLEYEQITPLIGTNTLVNSDCIY</sequence>
<dbReference type="EMBL" id="JAVJIU010000001">
    <property type="protein sequence ID" value="MDR5589076.1"/>
    <property type="molecule type" value="Genomic_DNA"/>
</dbReference>
<dbReference type="InterPro" id="IPR051341">
    <property type="entry name" value="Zyg-11_UBL_adapter"/>
</dbReference>
<dbReference type="SUPFAM" id="SSF52058">
    <property type="entry name" value="L domain-like"/>
    <property type="match status" value="1"/>
</dbReference>
<evidence type="ECO:0008006" key="3">
    <source>
        <dbReference type="Google" id="ProtNLM"/>
    </source>
</evidence>
<name>A0ABU1EL22_9FLAO</name>
<gene>
    <name evidence="1" type="ORF">RE431_00385</name>
</gene>
<organism evidence="1 2">
    <name type="scientific">Christiangramia sediminicola</name>
    <dbReference type="NCBI Taxonomy" id="3073267"/>
    <lineage>
        <taxon>Bacteria</taxon>
        <taxon>Pseudomonadati</taxon>
        <taxon>Bacteroidota</taxon>
        <taxon>Flavobacteriia</taxon>
        <taxon>Flavobacteriales</taxon>
        <taxon>Flavobacteriaceae</taxon>
        <taxon>Christiangramia</taxon>
    </lineage>
</organism>